<comment type="caution">
    <text evidence="9">The sequence shown here is derived from an EMBL/GenBank/DDBJ whole genome shotgun (WGS) entry which is preliminary data.</text>
</comment>
<dbReference type="Gene3D" id="3.40.50.300">
    <property type="entry name" value="P-loop containing nucleotide triphosphate hydrolases"/>
    <property type="match status" value="2"/>
</dbReference>
<dbReference type="GO" id="GO:0005886">
    <property type="term" value="C:plasma membrane"/>
    <property type="evidence" value="ECO:0007669"/>
    <property type="project" value="UniProtKB-SubCell"/>
</dbReference>
<proteinExistence type="predicted"/>
<dbReference type="RefSeq" id="WP_130424690.1">
    <property type="nucleotide sequence ID" value="NZ_SHKW01000004.1"/>
</dbReference>
<dbReference type="Proteomes" id="UP000292958">
    <property type="component" value="Unassembled WGS sequence"/>
</dbReference>
<feature type="transmembrane region" description="Helical" evidence="7">
    <location>
        <begin position="19"/>
        <end position="37"/>
    </location>
</feature>
<evidence type="ECO:0000313" key="10">
    <source>
        <dbReference type="Proteomes" id="UP000292958"/>
    </source>
</evidence>
<feature type="region of interest" description="Disordered" evidence="6">
    <location>
        <begin position="649"/>
        <end position="744"/>
    </location>
</feature>
<evidence type="ECO:0000256" key="3">
    <source>
        <dbReference type="ARBA" id="ARBA00022692"/>
    </source>
</evidence>
<evidence type="ECO:0000256" key="5">
    <source>
        <dbReference type="ARBA" id="ARBA00023136"/>
    </source>
</evidence>
<evidence type="ECO:0000256" key="7">
    <source>
        <dbReference type="SAM" id="Phobius"/>
    </source>
</evidence>
<keyword evidence="3 7" id="KW-0812">Transmembrane</keyword>
<dbReference type="InterPro" id="IPR019476">
    <property type="entry name" value="T4SS_TraD_DNA-bd"/>
</dbReference>
<dbReference type="PANTHER" id="PTHR37937">
    <property type="entry name" value="CONJUGATIVE TRANSFER: DNA TRANSPORT"/>
    <property type="match status" value="1"/>
</dbReference>
<dbReference type="SUPFAM" id="SSF52540">
    <property type="entry name" value="P-loop containing nucleoside triphosphate hydrolases"/>
    <property type="match status" value="1"/>
</dbReference>
<evidence type="ECO:0000259" key="8">
    <source>
        <dbReference type="Pfam" id="PF10412"/>
    </source>
</evidence>
<evidence type="ECO:0000256" key="1">
    <source>
        <dbReference type="ARBA" id="ARBA00004651"/>
    </source>
</evidence>
<dbReference type="EMBL" id="SHKW01000004">
    <property type="protein sequence ID" value="RZU34614.1"/>
    <property type="molecule type" value="Genomic_DNA"/>
</dbReference>
<dbReference type="Pfam" id="PF10412">
    <property type="entry name" value="TrwB_AAD_bind"/>
    <property type="match status" value="1"/>
</dbReference>
<reference evidence="9 10" key="1">
    <citation type="submission" date="2019-02" db="EMBL/GenBank/DDBJ databases">
        <title>Genomic Encyclopedia of Archaeal and Bacterial Type Strains, Phase II (KMG-II): from individual species to whole genera.</title>
        <authorList>
            <person name="Goeker M."/>
        </authorList>
    </citation>
    <scope>NUCLEOTIDE SEQUENCE [LARGE SCALE GENOMIC DNA]</scope>
    <source>
        <strain evidence="9 10">DSM 18101</strain>
    </source>
</reference>
<organism evidence="9 10">
    <name type="scientific">Edaphobacter modestus</name>
    <dbReference type="NCBI Taxonomy" id="388466"/>
    <lineage>
        <taxon>Bacteria</taxon>
        <taxon>Pseudomonadati</taxon>
        <taxon>Acidobacteriota</taxon>
        <taxon>Terriglobia</taxon>
        <taxon>Terriglobales</taxon>
        <taxon>Acidobacteriaceae</taxon>
        <taxon>Edaphobacter</taxon>
    </lineage>
</organism>
<gene>
    <name evidence="9" type="ORF">BDD14_6112</name>
</gene>
<protein>
    <submittedName>
        <fullName evidence="9">Type IV secretion system coupling TraD/TrwB family protein</fullName>
    </submittedName>
</protein>
<dbReference type="AlphaFoldDB" id="A0A4Q7YD81"/>
<dbReference type="PANTHER" id="PTHR37937:SF1">
    <property type="entry name" value="CONJUGATIVE TRANSFER: DNA TRANSPORT"/>
    <property type="match status" value="1"/>
</dbReference>
<evidence type="ECO:0000313" key="9">
    <source>
        <dbReference type="EMBL" id="RZU34614.1"/>
    </source>
</evidence>
<keyword evidence="5 7" id="KW-0472">Membrane</keyword>
<dbReference type="InterPro" id="IPR051539">
    <property type="entry name" value="T4SS-coupling_protein"/>
</dbReference>
<comment type="subcellular location">
    <subcellularLocation>
        <location evidence="1">Cell membrane</location>
        <topology evidence="1">Multi-pass membrane protein</topology>
    </subcellularLocation>
</comment>
<evidence type="ECO:0000256" key="4">
    <source>
        <dbReference type="ARBA" id="ARBA00022989"/>
    </source>
</evidence>
<name>A0A4Q7YD81_9BACT</name>
<feature type="compositionally biased region" description="Basic and acidic residues" evidence="6">
    <location>
        <begin position="726"/>
        <end position="738"/>
    </location>
</feature>
<sequence>MATQWGRKESIIWPPHVPIMSYSAIAGALLCTLLFVLQRLHFTLLPLQQSYITEYVRSEVGAAFKAHQDYRLVYLAGVKVKPRLALPVDFSKNGTTTLPNGKIAPVALTELPIAQGYLYPYRGPVQKLSDVAVSRWLRGAIFDGQGIARIFLVSWMEGGVCLAFMLWWAVPADIKRFRVLKYGRVLRGPVMMTPEEFNKAQEKTEAKKIHLKESATRIWLRYIGKKVPAPVEGIGFKTTELGRMMRIPQRKEAQHFQLMGDTGAGKTQLIMQVVRQIRDRGDVAILYDPAGEFVERFYDEKRGDYILNPLDARCPYWGPSSEMERNQEATAIAASLYQPTSTSTKDEFFYRAPAKIFAHLLKEGPDPHVLADWMADEPELQRRVAGTEMAFFINRKAGPQAAGVLSSLGMTAESLRLLPRAENSKREWNAVDWAKKREGWIFITSRLNEREILRPLVSLWIDMLVMRLMTTPKPRQKQVWLVIDELASLQKLPQLHTAITESRKSKNPLVLGFQGRAQLQDIYGRLSEVMLSQPATKIFLKTGEPEAAKWISDAIGHVEIERLKETKFDGSRSGKNFTMDRQIEPLVMPSEITGLDDRHAFLKLGNNVARFDFDYIDLEANTAPFIPRNSEDDRLRFDRRTFLLLSPELYEKNSEEEPKATVEEAEAPTPDAVPESQSAPLAHAKRQVPIPWPDRSGLDPASAGEENRPAPENQMSAGPIALIAEVHAHAPKHGEHQLDLSLEP</sequence>
<evidence type="ECO:0000256" key="6">
    <source>
        <dbReference type="SAM" id="MobiDB-lite"/>
    </source>
</evidence>
<evidence type="ECO:0000256" key="2">
    <source>
        <dbReference type="ARBA" id="ARBA00022475"/>
    </source>
</evidence>
<feature type="domain" description="Type IV secretion system coupling protein TraD DNA-binding" evidence="8">
    <location>
        <begin position="246"/>
        <end position="608"/>
    </location>
</feature>
<accession>A0A4Q7YD81</accession>
<feature type="transmembrane region" description="Helical" evidence="7">
    <location>
        <begin position="147"/>
        <end position="170"/>
    </location>
</feature>
<keyword evidence="10" id="KW-1185">Reference proteome</keyword>
<keyword evidence="4 7" id="KW-1133">Transmembrane helix</keyword>
<keyword evidence="2" id="KW-1003">Cell membrane</keyword>
<dbReference type="CDD" id="cd01127">
    <property type="entry name" value="TrwB_TraG_TraD_VirD4"/>
    <property type="match status" value="1"/>
</dbReference>
<dbReference type="InterPro" id="IPR027417">
    <property type="entry name" value="P-loop_NTPase"/>
</dbReference>
<dbReference type="OrthoDB" id="102453at2"/>
<feature type="compositionally biased region" description="Basic and acidic residues" evidence="6">
    <location>
        <begin position="649"/>
        <end position="662"/>
    </location>
</feature>